<comment type="caution">
    <text evidence="9">The sequence shown here is derived from an EMBL/GenBank/DDBJ whole genome shotgun (WGS) entry which is preliminary data.</text>
</comment>
<dbReference type="PROSITE" id="PS50217">
    <property type="entry name" value="BZIP"/>
    <property type="match status" value="1"/>
</dbReference>
<accession>A0ABU6YGD9</accession>
<dbReference type="Pfam" id="PF12498">
    <property type="entry name" value="bZIP_C"/>
    <property type="match status" value="1"/>
</dbReference>
<feature type="domain" description="BZIP" evidence="8">
    <location>
        <begin position="241"/>
        <end position="296"/>
    </location>
</feature>
<feature type="compositionally biased region" description="Acidic residues" evidence="7">
    <location>
        <begin position="222"/>
        <end position="235"/>
    </location>
</feature>
<evidence type="ECO:0000259" key="8">
    <source>
        <dbReference type="PROSITE" id="PS50217"/>
    </source>
</evidence>
<feature type="region of interest" description="Disordered" evidence="7">
    <location>
        <begin position="143"/>
        <end position="268"/>
    </location>
</feature>
<dbReference type="Pfam" id="PF00170">
    <property type="entry name" value="bZIP_1"/>
    <property type="match status" value="1"/>
</dbReference>
<dbReference type="InterPro" id="IPR004827">
    <property type="entry name" value="bZIP"/>
</dbReference>
<protein>
    <recommendedName>
        <fullName evidence="8">BZIP domain-containing protein</fullName>
    </recommendedName>
</protein>
<keyword evidence="4" id="KW-0238">DNA-binding</keyword>
<dbReference type="Proteomes" id="UP001341840">
    <property type="component" value="Unassembled WGS sequence"/>
</dbReference>
<dbReference type="SMART" id="SM00338">
    <property type="entry name" value="BRLZ"/>
    <property type="match status" value="1"/>
</dbReference>
<dbReference type="InterPro" id="IPR020983">
    <property type="entry name" value="Basic_leucine-zipper_C"/>
</dbReference>
<evidence type="ECO:0000256" key="4">
    <source>
        <dbReference type="ARBA" id="ARBA00023125"/>
    </source>
</evidence>
<gene>
    <name evidence="9" type="ORF">PIB30_048662</name>
</gene>
<dbReference type="Gene3D" id="1.20.5.170">
    <property type="match status" value="1"/>
</dbReference>
<comment type="similarity">
    <text evidence="2">Belongs to the bZIP family.</text>
</comment>
<evidence type="ECO:0000256" key="7">
    <source>
        <dbReference type="SAM" id="MobiDB-lite"/>
    </source>
</evidence>
<feature type="compositionally biased region" description="Basic and acidic residues" evidence="7">
    <location>
        <begin position="66"/>
        <end position="78"/>
    </location>
</feature>
<keyword evidence="3" id="KW-0805">Transcription regulation</keyword>
<evidence type="ECO:0000256" key="6">
    <source>
        <dbReference type="ARBA" id="ARBA00023242"/>
    </source>
</evidence>
<name>A0ABU6YGD9_9FABA</name>
<feature type="compositionally biased region" description="Low complexity" evidence="7">
    <location>
        <begin position="101"/>
        <end position="110"/>
    </location>
</feature>
<feature type="compositionally biased region" description="Low complexity" evidence="7">
    <location>
        <begin position="27"/>
        <end position="37"/>
    </location>
</feature>
<dbReference type="EMBL" id="JASCZI010241976">
    <property type="protein sequence ID" value="MED6208807.1"/>
    <property type="molecule type" value="Genomic_DNA"/>
</dbReference>
<reference evidence="9 10" key="1">
    <citation type="journal article" date="2023" name="Plants (Basel)">
        <title>Bridging the Gap: Combining Genomics and Transcriptomics Approaches to Understand Stylosanthes scabra, an Orphan Legume from the Brazilian Caatinga.</title>
        <authorList>
            <person name="Ferreira-Neto J.R.C."/>
            <person name="da Silva M.D."/>
            <person name="Binneck E."/>
            <person name="de Melo N.F."/>
            <person name="da Silva R.H."/>
            <person name="de Melo A.L.T.M."/>
            <person name="Pandolfi V."/>
            <person name="Bustamante F.O."/>
            <person name="Brasileiro-Vidal A.C."/>
            <person name="Benko-Iseppon A.M."/>
        </authorList>
    </citation>
    <scope>NUCLEOTIDE SEQUENCE [LARGE SCALE GENOMIC DNA]</scope>
    <source>
        <tissue evidence="9">Leaves</tissue>
    </source>
</reference>
<keyword evidence="6" id="KW-0539">Nucleus</keyword>
<dbReference type="PANTHER" id="PTHR46408">
    <property type="entry name" value="BASIC LEUCINE ZIPPER 63"/>
    <property type="match status" value="1"/>
</dbReference>
<evidence type="ECO:0000313" key="9">
    <source>
        <dbReference type="EMBL" id="MED6208807.1"/>
    </source>
</evidence>
<feature type="region of interest" description="Disordered" evidence="7">
    <location>
        <begin position="13"/>
        <end position="38"/>
    </location>
</feature>
<dbReference type="InterPro" id="IPR046347">
    <property type="entry name" value="bZIP_sf"/>
</dbReference>
<dbReference type="InterPro" id="IPR045314">
    <property type="entry name" value="bZIP_plant_GBF1"/>
</dbReference>
<comment type="subcellular location">
    <subcellularLocation>
        <location evidence="1">Nucleus</location>
    </subcellularLocation>
</comment>
<dbReference type="PROSITE" id="PS00036">
    <property type="entry name" value="BZIP_BASIC"/>
    <property type="match status" value="1"/>
</dbReference>
<feature type="region of interest" description="Disordered" evidence="7">
    <location>
        <begin position="66"/>
        <end position="114"/>
    </location>
</feature>
<feature type="compositionally biased region" description="Polar residues" evidence="7">
    <location>
        <begin position="210"/>
        <end position="219"/>
    </location>
</feature>
<dbReference type="CDD" id="cd14702">
    <property type="entry name" value="bZIP_plant_GBF1"/>
    <property type="match status" value="1"/>
</dbReference>
<keyword evidence="5" id="KW-0804">Transcription</keyword>
<evidence type="ECO:0000256" key="2">
    <source>
        <dbReference type="ARBA" id="ARBA00007163"/>
    </source>
</evidence>
<dbReference type="PANTHER" id="PTHR46408:SF10">
    <property type="entry name" value="BASIC LEUCINE ZIPPER 63"/>
    <property type="match status" value="1"/>
</dbReference>
<evidence type="ECO:0000256" key="5">
    <source>
        <dbReference type="ARBA" id="ARBA00023163"/>
    </source>
</evidence>
<organism evidence="9 10">
    <name type="scientific">Stylosanthes scabra</name>
    <dbReference type="NCBI Taxonomy" id="79078"/>
    <lineage>
        <taxon>Eukaryota</taxon>
        <taxon>Viridiplantae</taxon>
        <taxon>Streptophyta</taxon>
        <taxon>Embryophyta</taxon>
        <taxon>Tracheophyta</taxon>
        <taxon>Spermatophyta</taxon>
        <taxon>Magnoliopsida</taxon>
        <taxon>eudicotyledons</taxon>
        <taxon>Gunneridae</taxon>
        <taxon>Pentapetalae</taxon>
        <taxon>rosids</taxon>
        <taxon>fabids</taxon>
        <taxon>Fabales</taxon>
        <taxon>Fabaceae</taxon>
        <taxon>Papilionoideae</taxon>
        <taxon>50 kb inversion clade</taxon>
        <taxon>dalbergioids sensu lato</taxon>
        <taxon>Dalbergieae</taxon>
        <taxon>Pterocarpus clade</taxon>
        <taxon>Stylosanthes</taxon>
    </lineage>
</organism>
<sequence>MDRVFSVDEIPDHFWSSITPDHPPPSNSNSNINRSPSEWAFQRFLQEAAPPSPTHQNDAVFFIHDDHHTLPHPTKPDPNDSVSVPKNDAVLTNAPPPPPTTATTTNKTAASSSLGVDSDDYQALLKSKLNLACAAVAMTRAASLSKSQDPATFADSGSSNTSQVGPQPSLKGSGTSGNDPPKIQDKDAKAPIGIPSIPAIQKKPAVTVTARPSTSGSSREQSDDEEAEGETDLNDNMDPADVKRVRRMLSNRESARRSRRRKQAHLNELETQVSQLRGENSSLLKRLTDVSHKYNESAVDNRVLKADVETLRAKVKMAEETVKRITGLNPVMHAMSDLTSMGMPTFDGSPPDTSADAAVPVRDDTHHHHHFFQQTSSNHHMPSHDLRVNNGLGDISAIESVPQNAAAAVVGNKMGQTASLQRVASLEHLQKRIRGGVDSCGGPSNNHEH</sequence>
<evidence type="ECO:0000313" key="10">
    <source>
        <dbReference type="Proteomes" id="UP001341840"/>
    </source>
</evidence>
<feature type="compositionally biased region" description="Polar residues" evidence="7">
    <location>
        <begin position="143"/>
        <end position="178"/>
    </location>
</feature>
<dbReference type="SUPFAM" id="SSF57959">
    <property type="entry name" value="Leucine zipper domain"/>
    <property type="match status" value="1"/>
</dbReference>
<keyword evidence="10" id="KW-1185">Reference proteome</keyword>
<evidence type="ECO:0000256" key="3">
    <source>
        <dbReference type="ARBA" id="ARBA00023015"/>
    </source>
</evidence>
<proteinExistence type="inferred from homology"/>
<evidence type="ECO:0000256" key="1">
    <source>
        <dbReference type="ARBA" id="ARBA00004123"/>
    </source>
</evidence>